<reference evidence="3 4" key="1">
    <citation type="submission" date="2019-07" db="EMBL/GenBank/DDBJ databases">
        <title>complete genome sequencing of Ornithinimicrobium sp. H23M54.</title>
        <authorList>
            <person name="Bae J.-W."/>
            <person name="Lee S.-Y."/>
        </authorList>
    </citation>
    <scope>NUCLEOTIDE SEQUENCE [LARGE SCALE GENOMIC DNA]</scope>
    <source>
        <strain evidence="3 4">H23M54</strain>
    </source>
</reference>
<dbReference type="PANTHER" id="PTHR21599:SF0">
    <property type="entry name" value="GLYCERATE KINASE"/>
    <property type="match status" value="1"/>
</dbReference>
<dbReference type="Gene3D" id="3.90.1510.10">
    <property type="entry name" value="Glycerate kinase, domain 2"/>
    <property type="match status" value="1"/>
</dbReference>
<keyword evidence="4" id="KW-1185">Reference proteome</keyword>
<dbReference type="GO" id="GO:0008887">
    <property type="term" value="F:glycerate kinase activity"/>
    <property type="evidence" value="ECO:0007669"/>
    <property type="project" value="UniProtKB-UniRule"/>
</dbReference>
<keyword evidence="1" id="KW-0808">Transferase</keyword>
<feature type="region of interest" description="Disordered" evidence="2">
    <location>
        <begin position="105"/>
        <end position="126"/>
    </location>
</feature>
<dbReference type="AlphaFoldDB" id="A0A516GFK3"/>
<dbReference type="EMBL" id="CP041616">
    <property type="protein sequence ID" value="QDO90297.1"/>
    <property type="molecule type" value="Genomic_DNA"/>
</dbReference>
<dbReference type="SUPFAM" id="SSF110738">
    <property type="entry name" value="Glycerate kinase I"/>
    <property type="match status" value="1"/>
</dbReference>
<gene>
    <name evidence="3" type="ORF">FNH13_08475</name>
</gene>
<comment type="similarity">
    <text evidence="1">Belongs to the glycerate kinase type-1 family.</text>
</comment>
<dbReference type="PANTHER" id="PTHR21599">
    <property type="entry name" value="GLYCERATE KINASE"/>
    <property type="match status" value="1"/>
</dbReference>
<dbReference type="OrthoDB" id="9774290at2"/>
<dbReference type="InterPro" id="IPR018193">
    <property type="entry name" value="Glyc_kinase_flavodox-like_fold"/>
</dbReference>
<sequence>MLVAPDKFKGTLTGAAAAAAMTAGVLSVAPGAHVEQFTLADGGEGTVETVLATGATRHTCTVPGPLGDPVEATFALLGDTAVLESAQACGLQLLAGVTARGGPVPRRVAESSGDSATRASTPGPETALRASSAGLGTLVGQAWATGATRIIVGLGGVATTDGGVGLASSLGVRFVDARGIAVAPGELEQVAAIDLRGLDPRVHETTFVAATDVTNPLLGPTGAAAVYAPQKGAGPHEVELLERGLRTVAERVEAATHHHSTLRARGSTLRARDSTLRARDSTLRARDLPGAGAAGGLGWGLVTFLGASIRSGGELVMDLIGVPAALDRADLVLTGEGTLDAQSRFGKGPVALAQLAAACGVPTIAVAGAVDAVPDTHHHEAGFAAVWSLVDELGADAALHDAASSLTEVTARAVRDWLARA</sequence>
<evidence type="ECO:0000256" key="2">
    <source>
        <dbReference type="SAM" id="MobiDB-lite"/>
    </source>
</evidence>
<feature type="region of interest" description="Disordered" evidence="2">
    <location>
        <begin position="256"/>
        <end position="275"/>
    </location>
</feature>
<dbReference type="GO" id="GO:0031388">
    <property type="term" value="P:organic acid phosphorylation"/>
    <property type="evidence" value="ECO:0007669"/>
    <property type="project" value="UniProtKB-UniRule"/>
</dbReference>
<dbReference type="Proteomes" id="UP000315395">
    <property type="component" value="Chromosome"/>
</dbReference>
<accession>A0A516GFK3</accession>
<evidence type="ECO:0000313" key="3">
    <source>
        <dbReference type="EMBL" id="QDO90297.1"/>
    </source>
</evidence>
<dbReference type="InterPro" id="IPR004381">
    <property type="entry name" value="Glycerate_kinase"/>
</dbReference>
<evidence type="ECO:0000313" key="4">
    <source>
        <dbReference type="Proteomes" id="UP000315395"/>
    </source>
</evidence>
<dbReference type="KEGG" id="orz:FNH13_08475"/>
<protein>
    <submittedName>
        <fullName evidence="3">Glycerate kinase</fullName>
    </submittedName>
</protein>
<dbReference type="Pfam" id="PF02595">
    <property type="entry name" value="Gly_kinase"/>
    <property type="match status" value="2"/>
</dbReference>
<evidence type="ECO:0000256" key="1">
    <source>
        <dbReference type="PIRNR" id="PIRNR006078"/>
    </source>
</evidence>
<organism evidence="3 4">
    <name type="scientific">Ornithinimicrobium ciconiae</name>
    <dbReference type="NCBI Taxonomy" id="2594265"/>
    <lineage>
        <taxon>Bacteria</taxon>
        <taxon>Bacillati</taxon>
        <taxon>Actinomycetota</taxon>
        <taxon>Actinomycetes</taxon>
        <taxon>Micrococcales</taxon>
        <taxon>Ornithinimicrobiaceae</taxon>
        <taxon>Ornithinimicrobium</taxon>
    </lineage>
</organism>
<name>A0A516GFK3_9MICO</name>
<dbReference type="PIRSF" id="PIRSF006078">
    <property type="entry name" value="GlxK"/>
    <property type="match status" value="1"/>
</dbReference>
<keyword evidence="1 3" id="KW-0418">Kinase</keyword>
<dbReference type="InterPro" id="IPR036129">
    <property type="entry name" value="Glycerate_kinase_sf"/>
</dbReference>
<proteinExistence type="inferred from homology"/>